<geneLocation type="plasmid" evidence="8 9">
    <name>unnamed6</name>
</geneLocation>
<evidence type="ECO:0000256" key="4">
    <source>
        <dbReference type="ARBA" id="ARBA00022989"/>
    </source>
</evidence>
<evidence type="ECO:0000256" key="1">
    <source>
        <dbReference type="ARBA" id="ARBA00004651"/>
    </source>
</evidence>
<dbReference type="Proteomes" id="UP000830401">
    <property type="component" value="Plasmid unnamed6"/>
</dbReference>
<sequence length="320" mass="34366">MLFQQLILLQKRHAALPTPPAHLPASSFPSAPLQTGYWPTIKNIGFIVTGIFSAGMGLKAFLLSSHFIDGGATGISMLLAAALDLPLSWGLLLINLPFLLLGYRQMGVRFALKSAAAITGLALCLALVPYPDVTSDRLLTAVFGGVFIGAGIGLAMRGGAVLDGTEILALLINRSTPLLKVSDVILLLNIVIFGVAAFVLGITAALYSILTYMAASKTLDFLLTGIEQYTGVTIVSNCSEQIRHVITTELGRGVTIYKGQSGFGKRGEHRRDLNIIFTVVTRLELSKLREEVKRLDPQAFLVQQQVDDAVGGMLKKRPLH</sequence>
<feature type="domain" description="DUF2179" evidence="7">
    <location>
        <begin position="252"/>
        <end position="311"/>
    </location>
</feature>
<keyword evidence="4 6" id="KW-1133">Transmembrane helix</keyword>
<dbReference type="RefSeq" id="WP_245127519.1">
    <property type="nucleotide sequence ID" value="NZ_CP095067.1"/>
</dbReference>
<dbReference type="InterPro" id="IPR051461">
    <property type="entry name" value="UPF0750_membrane"/>
</dbReference>
<evidence type="ECO:0000256" key="3">
    <source>
        <dbReference type="ARBA" id="ARBA00022692"/>
    </source>
</evidence>
<dbReference type="Pfam" id="PF02588">
    <property type="entry name" value="YitT_membrane"/>
    <property type="match status" value="1"/>
</dbReference>
<dbReference type="Pfam" id="PF10035">
    <property type="entry name" value="DUF2179"/>
    <property type="match status" value="1"/>
</dbReference>
<evidence type="ECO:0000256" key="2">
    <source>
        <dbReference type="ARBA" id="ARBA00022475"/>
    </source>
</evidence>
<accession>A0ABY4GFQ3</accession>
<evidence type="ECO:0000313" key="9">
    <source>
        <dbReference type="Proteomes" id="UP000830401"/>
    </source>
</evidence>
<proteinExistence type="predicted"/>
<organism evidence="8 9">
    <name type="scientific">Hymenobacter volaticus</name>
    <dbReference type="NCBI Taxonomy" id="2932254"/>
    <lineage>
        <taxon>Bacteria</taxon>
        <taxon>Pseudomonadati</taxon>
        <taxon>Bacteroidota</taxon>
        <taxon>Cytophagia</taxon>
        <taxon>Cytophagales</taxon>
        <taxon>Hymenobacteraceae</taxon>
        <taxon>Hymenobacter</taxon>
    </lineage>
</organism>
<keyword evidence="2" id="KW-1003">Cell membrane</keyword>
<feature type="transmembrane region" description="Helical" evidence="6">
    <location>
        <begin position="75"/>
        <end position="98"/>
    </location>
</feature>
<evidence type="ECO:0000256" key="6">
    <source>
        <dbReference type="SAM" id="Phobius"/>
    </source>
</evidence>
<evidence type="ECO:0000259" key="7">
    <source>
        <dbReference type="Pfam" id="PF10035"/>
    </source>
</evidence>
<name>A0ABY4GFQ3_9BACT</name>
<comment type="subcellular location">
    <subcellularLocation>
        <location evidence="1">Cell membrane</location>
        <topology evidence="1">Multi-pass membrane protein</topology>
    </subcellularLocation>
</comment>
<keyword evidence="3 6" id="KW-0812">Transmembrane</keyword>
<dbReference type="EMBL" id="CP095067">
    <property type="protein sequence ID" value="UOQ69704.1"/>
    <property type="molecule type" value="Genomic_DNA"/>
</dbReference>
<gene>
    <name evidence="8" type="ORF">MUN86_29020</name>
</gene>
<dbReference type="Gene3D" id="3.30.70.120">
    <property type="match status" value="1"/>
</dbReference>
<reference evidence="8" key="1">
    <citation type="submission" date="2022-04" db="EMBL/GenBank/DDBJ databases">
        <title>Hymenobacter sp. isolated from the air.</title>
        <authorList>
            <person name="Won M."/>
            <person name="Lee C.-M."/>
            <person name="Woen H.-Y."/>
            <person name="Kwon S.-W."/>
        </authorList>
    </citation>
    <scope>NUCLEOTIDE SEQUENCE</scope>
    <source>
        <strain evidence="8">5420S-77</strain>
        <plasmid evidence="8">unnamed6</plasmid>
    </source>
</reference>
<keyword evidence="9" id="KW-1185">Reference proteome</keyword>
<evidence type="ECO:0000256" key="5">
    <source>
        <dbReference type="ARBA" id="ARBA00023136"/>
    </source>
</evidence>
<evidence type="ECO:0000313" key="8">
    <source>
        <dbReference type="EMBL" id="UOQ69704.1"/>
    </source>
</evidence>
<feature type="transmembrane region" description="Helical" evidence="6">
    <location>
        <begin position="110"/>
        <end position="131"/>
    </location>
</feature>
<feature type="transmembrane region" description="Helical" evidence="6">
    <location>
        <begin position="44"/>
        <end position="63"/>
    </location>
</feature>
<dbReference type="InterPro" id="IPR003740">
    <property type="entry name" value="YitT"/>
</dbReference>
<feature type="transmembrane region" description="Helical" evidence="6">
    <location>
        <begin position="138"/>
        <end position="156"/>
    </location>
</feature>
<protein>
    <submittedName>
        <fullName evidence="8">YitT family protein</fullName>
    </submittedName>
</protein>
<dbReference type="CDD" id="cd16380">
    <property type="entry name" value="YitT_C"/>
    <property type="match status" value="1"/>
</dbReference>
<feature type="transmembrane region" description="Helical" evidence="6">
    <location>
        <begin position="184"/>
        <end position="210"/>
    </location>
</feature>
<dbReference type="InterPro" id="IPR015867">
    <property type="entry name" value="N-reg_PII/ATP_PRibTrfase_C"/>
</dbReference>
<keyword evidence="5 6" id="KW-0472">Membrane</keyword>
<keyword evidence="8" id="KW-0614">Plasmid</keyword>
<dbReference type="PANTHER" id="PTHR33545">
    <property type="entry name" value="UPF0750 MEMBRANE PROTEIN YITT-RELATED"/>
    <property type="match status" value="1"/>
</dbReference>
<dbReference type="InterPro" id="IPR019264">
    <property type="entry name" value="DUF2179"/>
</dbReference>
<dbReference type="PIRSF" id="PIRSF006483">
    <property type="entry name" value="Membrane_protein_YitT"/>
    <property type="match status" value="1"/>
</dbReference>
<dbReference type="PANTHER" id="PTHR33545:SF3">
    <property type="entry name" value="UPF0750 MEMBRANE PROTEIN YQFU"/>
    <property type="match status" value="1"/>
</dbReference>